<sequence length="860" mass="97259">MSHHDSSCPSCGKIFKDHTSVACHMSQPRSGCNMLLEDMINSILPGEDHNMDSADDEDFVGLPRDVSHDPGLGGEEDFYYFGGGGEDIPDGNKVHTGEVIDYFPEPPLAYEDGYTFLGLFDADENSVYQKTNLYYPFSSRRDWQLAAWLLHSGLSMGKIDSFLSLEMIKDLPLSFRSARELRGRAEMLPSVIHTSHPTKSPVILYWRDPIECITSIFNHPLFHHHMDLTPRKIYSTAERLCRVYTGWMSGNDAWDMQSTIPKGATLLGTILSSDKTNITALTGDHIAHLLRISLSNIHMNVCSKSSTNSFILAALLPVPKFIHKKKRMKGVLEDCLIHQCLNIAYFHEARKFRLNGIDKLFWWDYALADPSQFLTPESLHHLHKEFFDHDAQWLICAVGDSEIDFQFSVLQPITGYQHFYGGISKLKQVTGRCEREIQHYIIAISVDAAPPCVIAAVRALMQFWYLIQSPRIDEEDLGHISGALTEFHTNKDAILAAVARRGKGNRHIDNFDIPKLELMQSIIPSICNSGIIRQWSADITEHTHIMEIKDPARSSNNKNYDTQICQHLDRAEKCRRFELATSLLDHGQRGEEEGLDLDAEDSDIEADVDTEDVPIDPTQHPRQTTNYFVIAKALQHQEVGSVPVPPRSFVDKRTAFHLGYDPSIRSITIDEVTIKFGLPDLQPAIADFLQREATYGHQHVHSISGPRRAGSNAVLPFDKEMDFHDTHTIKPAQTLNCVPPNNPWILGRYDTVIVETSAGYPWPSSRLLGHTITQIRLIMRPIGKSGVQWSWKDRFLMYVQCFDFSNDRDPTTRLYALKRAKHSNGNRMGDIILVSQLRAPVQLVPHFGATADKHLSAYNS</sequence>
<organism evidence="2 3">
    <name type="scientific">Suillus discolor</name>
    <dbReference type="NCBI Taxonomy" id="1912936"/>
    <lineage>
        <taxon>Eukaryota</taxon>
        <taxon>Fungi</taxon>
        <taxon>Dikarya</taxon>
        <taxon>Basidiomycota</taxon>
        <taxon>Agaricomycotina</taxon>
        <taxon>Agaricomycetes</taxon>
        <taxon>Agaricomycetidae</taxon>
        <taxon>Boletales</taxon>
        <taxon>Suillineae</taxon>
        <taxon>Suillaceae</taxon>
        <taxon>Suillus</taxon>
    </lineage>
</organism>
<dbReference type="OrthoDB" id="3232986at2759"/>
<dbReference type="GeneID" id="64702286"/>
<gene>
    <name evidence="2" type="ORF">F5147DRAFT_748146</name>
</gene>
<accession>A0A9P7EV87</accession>
<name>A0A9P7EV87_9AGAM</name>
<comment type="caution">
    <text evidence="2">The sequence shown here is derived from an EMBL/GenBank/DDBJ whole genome shotgun (WGS) entry which is preliminary data.</text>
</comment>
<dbReference type="RefSeq" id="XP_041286441.1">
    <property type="nucleotide sequence ID" value="XM_041440027.1"/>
</dbReference>
<proteinExistence type="predicted"/>
<evidence type="ECO:0000313" key="2">
    <source>
        <dbReference type="EMBL" id="KAG2091184.1"/>
    </source>
</evidence>
<protein>
    <recommendedName>
        <fullName evidence="1">DUF6830 domain-containing protein</fullName>
    </recommendedName>
</protein>
<dbReference type="Pfam" id="PF18759">
    <property type="entry name" value="Plavaka"/>
    <property type="match status" value="2"/>
</dbReference>
<evidence type="ECO:0000313" key="3">
    <source>
        <dbReference type="Proteomes" id="UP000823399"/>
    </source>
</evidence>
<dbReference type="InterPro" id="IPR049233">
    <property type="entry name" value="DUF6830"/>
</dbReference>
<evidence type="ECO:0000259" key="1">
    <source>
        <dbReference type="Pfam" id="PF20722"/>
    </source>
</evidence>
<dbReference type="AlphaFoldDB" id="A0A9P7EV87"/>
<reference evidence="2" key="1">
    <citation type="journal article" date="2020" name="New Phytol.">
        <title>Comparative genomics reveals dynamic genome evolution in host specialist ectomycorrhizal fungi.</title>
        <authorList>
            <person name="Lofgren L.A."/>
            <person name="Nguyen N.H."/>
            <person name="Vilgalys R."/>
            <person name="Ruytinx J."/>
            <person name="Liao H.L."/>
            <person name="Branco S."/>
            <person name="Kuo A."/>
            <person name="LaButti K."/>
            <person name="Lipzen A."/>
            <person name="Andreopoulos W."/>
            <person name="Pangilinan J."/>
            <person name="Riley R."/>
            <person name="Hundley H."/>
            <person name="Na H."/>
            <person name="Barry K."/>
            <person name="Grigoriev I.V."/>
            <person name="Stajich J.E."/>
            <person name="Kennedy P.G."/>
        </authorList>
    </citation>
    <scope>NUCLEOTIDE SEQUENCE</scope>
    <source>
        <strain evidence="2">FC423</strain>
    </source>
</reference>
<feature type="domain" description="DUF6830" evidence="1">
    <location>
        <begin position="626"/>
        <end position="774"/>
    </location>
</feature>
<dbReference type="Pfam" id="PF20722">
    <property type="entry name" value="DUF6830"/>
    <property type="match status" value="1"/>
</dbReference>
<keyword evidence="3" id="KW-1185">Reference proteome</keyword>
<dbReference type="EMBL" id="JABBWM010000098">
    <property type="protein sequence ID" value="KAG2091184.1"/>
    <property type="molecule type" value="Genomic_DNA"/>
</dbReference>
<dbReference type="Proteomes" id="UP000823399">
    <property type="component" value="Unassembled WGS sequence"/>
</dbReference>
<dbReference type="InterPro" id="IPR041078">
    <property type="entry name" value="Plavaka"/>
</dbReference>